<keyword evidence="7" id="KW-1185">Reference proteome</keyword>
<reference evidence="6 7" key="1">
    <citation type="submission" date="2024-10" db="EMBL/GenBank/DDBJ databases">
        <title>Updated reference genomes for cyclostephanoid diatoms.</title>
        <authorList>
            <person name="Roberts W.R."/>
            <person name="Alverson A.J."/>
        </authorList>
    </citation>
    <scope>NUCLEOTIDE SEQUENCE [LARGE SCALE GENOMIC DNA]</scope>
    <source>
        <strain evidence="6 7">AJA276-08</strain>
    </source>
</reference>
<evidence type="ECO:0008006" key="8">
    <source>
        <dbReference type="Google" id="ProtNLM"/>
    </source>
</evidence>
<organism evidence="6 7">
    <name type="scientific">Stephanodiscus triporus</name>
    <dbReference type="NCBI Taxonomy" id="2934178"/>
    <lineage>
        <taxon>Eukaryota</taxon>
        <taxon>Sar</taxon>
        <taxon>Stramenopiles</taxon>
        <taxon>Ochrophyta</taxon>
        <taxon>Bacillariophyta</taxon>
        <taxon>Coscinodiscophyceae</taxon>
        <taxon>Thalassiosirophycidae</taxon>
        <taxon>Stephanodiscales</taxon>
        <taxon>Stephanodiscaceae</taxon>
        <taxon>Stephanodiscus</taxon>
    </lineage>
</organism>
<dbReference type="PANTHER" id="PTHR43286">
    <property type="entry name" value="ENDONUCLEASE III-LIKE PROTEIN 1"/>
    <property type="match status" value="1"/>
</dbReference>
<feature type="region of interest" description="Disordered" evidence="5">
    <location>
        <begin position="1"/>
        <end position="95"/>
    </location>
</feature>
<comment type="caution">
    <text evidence="6">The sequence shown here is derived from an EMBL/GenBank/DDBJ whole genome shotgun (WGS) entry which is preliminary data.</text>
</comment>
<dbReference type="GO" id="GO:0006281">
    <property type="term" value="P:DNA repair"/>
    <property type="evidence" value="ECO:0007669"/>
    <property type="project" value="UniProtKB-KW"/>
</dbReference>
<keyword evidence="3" id="KW-0234">DNA repair</keyword>
<keyword evidence="2" id="KW-0378">Hydrolase</keyword>
<evidence type="ECO:0000256" key="1">
    <source>
        <dbReference type="ARBA" id="ARBA00022763"/>
    </source>
</evidence>
<dbReference type="Proteomes" id="UP001530315">
    <property type="component" value="Unassembled WGS sequence"/>
</dbReference>
<dbReference type="GO" id="GO:0016798">
    <property type="term" value="F:hydrolase activity, acting on glycosyl bonds"/>
    <property type="evidence" value="ECO:0007669"/>
    <property type="project" value="UniProtKB-KW"/>
</dbReference>
<dbReference type="InterPro" id="IPR011257">
    <property type="entry name" value="DNA_glycosylase"/>
</dbReference>
<evidence type="ECO:0000313" key="7">
    <source>
        <dbReference type="Proteomes" id="UP001530315"/>
    </source>
</evidence>
<dbReference type="SUPFAM" id="SSF48150">
    <property type="entry name" value="DNA-glycosylase"/>
    <property type="match status" value="1"/>
</dbReference>
<sequence>MTEEEGEWERPIGLTAECAILLGDSDDDDDDASRGRGRADCDESKEVGGGDGTSLPSSTTMTPKTRDDAATAREEDCGDVPTGQSACERAGDDIVDNDVNPFASFAYESVEDARSTSSSSWRRINPRPTVATENLPRNGSAIRKRPPTKGDDATRTSDEGKCAKRRRTHPLFSASAIGYDGNRGVASAAAERDGERIERRKLVERWHAFADPDASIEQRRFQVLVAARLHARCQEPVVLGAMAKLQEFFRDKDAEAHRCPTGSSSSSLSLSSALSSATKYRGLTVHSLASSDPETDIAPLLSSVLFGNTKAKQIVQAARDVLEKFGGSVPESASSLREITGIGPTLAEILTVVNRRRTFPEA</sequence>
<evidence type="ECO:0000256" key="2">
    <source>
        <dbReference type="ARBA" id="ARBA00022801"/>
    </source>
</evidence>
<feature type="compositionally biased region" description="Basic and acidic residues" evidence="5">
    <location>
        <begin position="32"/>
        <end position="48"/>
    </location>
</feature>
<feature type="compositionally biased region" description="Basic and acidic residues" evidence="5">
    <location>
        <begin position="64"/>
        <end position="75"/>
    </location>
</feature>
<keyword evidence="4" id="KW-0326">Glycosidase</keyword>
<dbReference type="PANTHER" id="PTHR43286:SF1">
    <property type="entry name" value="ENDONUCLEASE III-LIKE PROTEIN 1"/>
    <property type="match status" value="1"/>
</dbReference>
<evidence type="ECO:0000256" key="5">
    <source>
        <dbReference type="SAM" id="MobiDB-lite"/>
    </source>
</evidence>
<proteinExistence type="predicted"/>
<keyword evidence="1" id="KW-0227">DNA damage</keyword>
<accession>A0ABD3NDE9</accession>
<feature type="region of interest" description="Disordered" evidence="5">
    <location>
        <begin position="109"/>
        <end position="167"/>
    </location>
</feature>
<feature type="compositionally biased region" description="Basic and acidic residues" evidence="5">
    <location>
        <begin position="148"/>
        <end position="162"/>
    </location>
</feature>
<dbReference type="Gene3D" id="1.10.340.30">
    <property type="entry name" value="Hypothetical protein, domain 2"/>
    <property type="match status" value="1"/>
</dbReference>
<gene>
    <name evidence="6" type="ORF">ACHAW5_010849</name>
</gene>
<evidence type="ECO:0000256" key="3">
    <source>
        <dbReference type="ARBA" id="ARBA00023204"/>
    </source>
</evidence>
<feature type="compositionally biased region" description="Polar residues" evidence="5">
    <location>
        <begin position="54"/>
        <end position="63"/>
    </location>
</feature>
<protein>
    <recommendedName>
        <fullName evidence="8">HhH-GPD domain-containing protein</fullName>
    </recommendedName>
</protein>
<dbReference type="AlphaFoldDB" id="A0ABD3NDE9"/>
<name>A0ABD3NDE9_9STRA</name>
<dbReference type="EMBL" id="JALLAZ020001499">
    <property type="protein sequence ID" value="KAL3773952.1"/>
    <property type="molecule type" value="Genomic_DNA"/>
</dbReference>
<evidence type="ECO:0000313" key="6">
    <source>
        <dbReference type="EMBL" id="KAL3773952.1"/>
    </source>
</evidence>
<evidence type="ECO:0000256" key="4">
    <source>
        <dbReference type="ARBA" id="ARBA00023295"/>
    </source>
</evidence>